<protein>
    <submittedName>
        <fullName evidence="2">Uncharacterized protein</fullName>
    </submittedName>
</protein>
<gene>
    <name evidence="2" type="ORF">psal_cds_526</name>
</gene>
<keyword evidence="1" id="KW-0472">Membrane</keyword>
<keyword evidence="3" id="KW-1185">Reference proteome</keyword>
<evidence type="ECO:0000256" key="1">
    <source>
        <dbReference type="SAM" id="Phobius"/>
    </source>
</evidence>
<feature type="transmembrane region" description="Helical" evidence="1">
    <location>
        <begin position="47"/>
        <end position="70"/>
    </location>
</feature>
<reference evidence="2 3" key="1">
    <citation type="journal article" date="2013" name="Science">
        <title>Pandoraviruses: amoeba viruses with genomes up to 2.5 Mb reaching that of parasitic eukaryotes.</title>
        <authorList>
            <person name="Philippe N."/>
            <person name="Legendre M."/>
            <person name="Doutre G."/>
            <person name="Coute Y."/>
            <person name="Poirot O."/>
            <person name="Lescot M."/>
            <person name="Arslan D."/>
            <person name="Seltzer V."/>
            <person name="Bertaux L."/>
            <person name="Bruley C."/>
            <person name="Garin J."/>
            <person name="Claverie J.M."/>
            <person name="Abergel C."/>
        </authorList>
    </citation>
    <scope>NUCLEOTIDE SEQUENCE [LARGE SCALE GENOMIC DNA]</scope>
</reference>
<evidence type="ECO:0000313" key="2">
    <source>
        <dbReference type="EMBL" id="AGO84353.1"/>
    </source>
</evidence>
<dbReference type="GeneID" id="16606140"/>
<organism evidence="2 3">
    <name type="scientific">Pandoravirus salinus</name>
    <dbReference type="NCBI Taxonomy" id="1349410"/>
    <lineage>
        <taxon>Viruses</taxon>
        <taxon>Pandoravirus</taxon>
    </lineage>
</organism>
<evidence type="ECO:0000313" key="3">
    <source>
        <dbReference type="Proteomes" id="UP000204584"/>
    </source>
</evidence>
<dbReference type="EMBL" id="KC977571">
    <property type="protein sequence ID" value="AGO84353.1"/>
    <property type="molecule type" value="Genomic_DNA"/>
</dbReference>
<dbReference type="RefSeq" id="YP_008437424.1">
    <property type="nucleotide sequence ID" value="NC_022098.1"/>
</dbReference>
<keyword evidence="1" id="KW-1133">Transmembrane helix</keyword>
<keyword evidence="1" id="KW-0812">Transmembrane</keyword>
<accession>S4VVG2</accession>
<dbReference type="Proteomes" id="UP000204584">
    <property type="component" value="Segment"/>
</dbReference>
<feature type="transmembrane region" description="Helical" evidence="1">
    <location>
        <begin position="7"/>
        <end position="27"/>
    </location>
</feature>
<name>S4VVG2_9VIRU</name>
<sequence length="97" mass="10263">MARRVPYKVSVPIVLLGVPGAGLYAVWRAVPGAFRETSDVDDIMTMGAILGLGGGYGLGCAGVLCAPLACRAASILARRMHTAVIDHLRKEIMGRRK</sequence>
<proteinExistence type="predicted"/>
<dbReference type="KEGG" id="vg:16606140"/>